<evidence type="ECO:0000313" key="4">
    <source>
        <dbReference type="Proteomes" id="UP001374579"/>
    </source>
</evidence>
<dbReference type="PANTHER" id="PTHR19143:SF394">
    <property type="entry name" value="ANGIOPOIETIN-RELATED PROTEIN 3-LIKE"/>
    <property type="match status" value="1"/>
</dbReference>
<evidence type="ECO:0000256" key="1">
    <source>
        <dbReference type="SAM" id="SignalP"/>
    </source>
</evidence>
<dbReference type="SUPFAM" id="SSF56496">
    <property type="entry name" value="Fibrinogen C-terminal domain-like"/>
    <property type="match status" value="1"/>
</dbReference>
<dbReference type="InterPro" id="IPR002181">
    <property type="entry name" value="Fibrinogen_a/b/g_C_dom"/>
</dbReference>
<sequence>MTKNLFVICMFLTPNVLIQSVRETNFSARKICSDLCNVEIGGRSSLHCALKCSSDPNCFFWAWDSNPGLCKLCQATDGTGGNCGSNGTPMLNAYNKVVCANGGTLDIISRSCSCPAGFAGNVCQRRIYDCSEGYQLNLPSGVYKIQPSLATSPFSVYCKNVWGGRMFIAIRLEPDLLFNRTWEEYRNGFGNVAGDYWLGLQNIYLLTNSGLNYKLYVQMKDKADFFRQQIYFSFKISDETSSYRLYFNSTEPNAGPQRVLGDSLSPALGSRFSTYDADHDGDVTENCALRHQSGWWFPSPCNLTEGNPLGRLVRPSDEVWSGNSEDIFWLNDLGNKAPYKVEMWLVRL</sequence>
<dbReference type="Proteomes" id="UP001374579">
    <property type="component" value="Unassembled WGS sequence"/>
</dbReference>
<keyword evidence="1" id="KW-0732">Signal</keyword>
<feature type="domain" description="Fibrinogen C-terminal" evidence="2">
    <location>
        <begin position="121"/>
        <end position="348"/>
    </location>
</feature>
<dbReference type="InterPro" id="IPR036056">
    <property type="entry name" value="Fibrinogen-like_C"/>
</dbReference>
<dbReference type="Gene3D" id="3.90.215.10">
    <property type="entry name" value="Gamma Fibrinogen, chain A, domain 1"/>
    <property type="match status" value="1"/>
</dbReference>
<evidence type="ECO:0000259" key="2">
    <source>
        <dbReference type="PROSITE" id="PS51406"/>
    </source>
</evidence>
<reference evidence="3 4" key="1">
    <citation type="submission" date="2024-02" db="EMBL/GenBank/DDBJ databases">
        <title>Chromosome-scale genome assembly of the rough periwinkle Littorina saxatilis.</title>
        <authorList>
            <person name="De Jode A."/>
            <person name="Faria R."/>
            <person name="Formenti G."/>
            <person name="Sims Y."/>
            <person name="Smith T.P."/>
            <person name="Tracey A."/>
            <person name="Wood J.M.D."/>
            <person name="Zagrodzka Z.B."/>
            <person name="Johannesson K."/>
            <person name="Butlin R.K."/>
            <person name="Leder E.H."/>
        </authorList>
    </citation>
    <scope>NUCLEOTIDE SEQUENCE [LARGE SCALE GENOMIC DNA]</scope>
    <source>
        <strain evidence="3">Snail1</strain>
        <tissue evidence="3">Muscle</tissue>
    </source>
</reference>
<dbReference type="GO" id="GO:0005615">
    <property type="term" value="C:extracellular space"/>
    <property type="evidence" value="ECO:0007669"/>
    <property type="project" value="TreeGrafter"/>
</dbReference>
<dbReference type="Gene3D" id="4.10.530.10">
    <property type="entry name" value="Gamma-fibrinogen Carboxyl Terminal Fragment, domain 2"/>
    <property type="match status" value="1"/>
</dbReference>
<dbReference type="EMBL" id="JBAMIC010000008">
    <property type="protein sequence ID" value="KAK7104426.1"/>
    <property type="molecule type" value="Genomic_DNA"/>
</dbReference>
<feature type="signal peptide" evidence="1">
    <location>
        <begin position="1"/>
        <end position="20"/>
    </location>
</feature>
<dbReference type="PROSITE" id="PS51406">
    <property type="entry name" value="FIBRINOGEN_C_2"/>
    <property type="match status" value="1"/>
</dbReference>
<dbReference type="InterPro" id="IPR000742">
    <property type="entry name" value="EGF"/>
</dbReference>
<gene>
    <name evidence="3" type="ORF">V1264_019146</name>
</gene>
<dbReference type="SMART" id="SM00186">
    <property type="entry name" value="FBG"/>
    <property type="match status" value="1"/>
</dbReference>
<dbReference type="InterPro" id="IPR050373">
    <property type="entry name" value="Fibrinogen_C-term_domain"/>
</dbReference>
<keyword evidence="4" id="KW-1185">Reference proteome</keyword>
<evidence type="ECO:0000313" key="3">
    <source>
        <dbReference type="EMBL" id="KAK7104426.1"/>
    </source>
</evidence>
<protein>
    <recommendedName>
        <fullName evidence="2">Fibrinogen C-terminal domain-containing protein</fullName>
    </recommendedName>
</protein>
<proteinExistence type="predicted"/>
<name>A0AAN9BE35_9CAEN</name>
<dbReference type="PANTHER" id="PTHR19143">
    <property type="entry name" value="FIBRINOGEN/TENASCIN/ANGIOPOEITIN"/>
    <property type="match status" value="1"/>
</dbReference>
<dbReference type="AlphaFoldDB" id="A0AAN9BE35"/>
<dbReference type="InterPro" id="IPR014716">
    <property type="entry name" value="Fibrinogen_a/b/g_C_1"/>
</dbReference>
<dbReference type="Pfam" id="PF00147">
    <property type="entry name" value="Fibrinogen_C"/>
    <property type="match status" value="1"/>
</dbReference>
<dbReference type="PROSITE" id="PS01186">
    <property type="entry name" value="EGF_2"/>
    <property type="match status" value="1"/>
</dbReference>
<feature type="chain" id="PRO_5042849058" description="Fibrinogen C-terminal domain-containing protein" evidence="1">
    <location>
        <begin position="21"/>
        <end position="348"/>
    </location>
</feature>
<comment type="caution">
    <text evidence="3">The sequence shown here is derived from an EMBL/GenBank/DDBJ whole genome shotgun (WGS) entry which is preliminary data.</text>
</comment>
<dbReference type="PROSITE" id="PS00022">
    <property type="entry name" value="EGF_1"/>
    <property type="match status" value="1"/>
</dbReference>
<accession>A0AAN9BE35</accession>
<organism evidence="3 4">
    <name type="scientific">Littorina saxatilis</name>
    <dbReference type="NCBI Taxonomy" id="31220"/>
    <lineage>
        <taxon>Eukaryota</taxon>
        <taxon>Metazoa</taxon>
        <taxon>Spiralia</taxon>
        <taxon>Lophotrochozoa</taxon>
        <taxon>Mollusca</taxon>
        <taxon>Gastropoda</taxon>
        <taxon>Caenogastropoda</taxon>
        <taxon>Littorinimorpha</taxon>
        <taxon>Littorinoidea</taxon>
        <taxon>Littorinidae</taxon>
        <taxon>Littorina</taxon>
    </lineage>
</organism>